<dbReference type="RefSeq" id="WP_183216658.1">
    <property type="nucleotide sequence ID" value="NZ_BMPW01000001.1"/>
</dbReference>
<keyword evidence="2" id="KW-1185">Reference proteome</keyword>
<dbReference type="AlphaFoldDB" id="A0A7W5FC95"/>
<dbReference type="Proteomes" id="UP000590749">
    <property type="component" value="Unassembled WGS sequence"/>
</dbReference>
<sequence length="109" mass="11683">MELSFMDAFTLWCRAPYPSLGSTPELKSLRADLGAADEQASVVKAFLRTGRFRPSGADVLAELGDIVSRADAMCAEYEGSDLEAAREIRAYAALLAVVYAGFLKEGESG</sequence>
<proteinExistence type="predicted"/>
<evidence type="ECO:0000313" key="1">
    <source>
        <dbReference type="EMBL" id="MBB3093204.1"/>
    </source>
</evidence>
<evidence type="ECO:0000313" key="2">
    <source>
        <dbReference type="Proteomes" id="UP000590749"/>
    </source>
</evidence>
<name>A0A7W5FC95_9ACTN</name>
<dbReference type="EMBL" id="JACHXF010000001">
    <property type="protein sequence ID" value="MBB3093204.1"/>
    <property type="molecule type" value="Genomic_DNA"/>
</dbReference>
<reference evidence="1 2" key="1">
    <citation type="submission" date="2020-08" db="EMBL/GenBank/DDBJ databases">
        <title>Genomic Encyclopedia of Type Strains, Phase III (KMG-III): the genomes of soil and plant-associated and newly described type strains.</title>
        <authorList>
            <person name="Whitman W."/>
        </authorList>
    </citation>
    <scope>NUCLEOTIDE SEQUENCE [LARGE SCALE GENOMIC DNA]</scope>
    <source>
        <strain evidence="1 2">CECT 3287</strain>
    </source>
</reference>
<organism evidence="1 2">
    <name type="scientific">Actinoplanes campanulatus</name>
    <dbReference type="NCBI Taxonomy" id="113559"/>
    <lineage>
        <taxon>Bacteria</taxon>
        <taxon>Bacillati</taxon>
        <taxon>Actinomycetota</taxon>
        <taxon>Actinomycetes</taxon>
        <taxon>Micromonosporales</taxon>
        <taxon>Micromonosporaceae</taxon>
        <taxon>Actinoplanes</taxon>
    </lineage>
</organism>
<accession>A0A7W5FC95</accession>
<comment type="caution">
    <text evidence="1">The sequence shown here is derived from an EMBL/GenBank/DDBJ whole genome shotgun (WGS) entry which is preliminary data.</text>
</comment>
<gene>
    <name evidence="1" type="ORF">FHR83_000838</name>
</gene>
<protein>
    <submittedName>
        <fullName evidence="1">Uncharacterized protein</fullName>
    </submittedName>
</protein>